<dbReference type="Proteomes" id="UP000267096">
    <property type="component" value="Unassembled WGS sequence"/>
</dbReference>
<sequence length="518" mass="59568">MLNGQRAKNISLSICDSASGITDKDNDEPHQPENEEEQCCSTVMDEMEKKYLCDEDFDAGILLHSMFFRQIEYIKFQTGTSPCKLAIEKGLRLVVLNDKRISRVGDNTRLLSLAENVTEADFAWNNLSEWSEIGTLLKLPNLRVFNLSHNPLNNQLEANQLPVAPLLQTLIINGTNLSLKTMRHLLESTPALSELHLSENRLIEENTDEECNEALSLSVETVHVNRCNIKRWETIMFLRELLPRCNSMFIADNPIRTTYVNSRKVHNGMAMSGINQLNMNKCLLDEWMSIEALAEISTLRDLRIAHNPLLAQLSVEEKMHLIIARMPLLEILNGSAITDEQREKSERFFIRYYDECEMKPPIFEKLVARHGKLEQLCKVDLSPRKYANVTALCEETGFRANVKINLDHSVGSLMRTLEKHTGIPIVRMRLFLLSSISPFSEELRFPNQRLSSLRIDDGDQFLIQVRSFVYFCHCFVRRNSCNVKTNKEILVDLCTAEEAADSRAGWWSDVYREEILKW</sequence>
<proteinExistence type="predicted"/>
<dbReference type="EMBL" id="UYRR01031080">
    <property type="protein sequence ID" value="VDK45297.1"/>
    <property type="molecule type" value="Genomic_DNA"/>
</dbReference>
<dbReference type="WBParaSite" id="ASIM_0001207201-mRNA-1">
    <property type="protein sequence ID" value="ASIM_0001207201-mRNA-1"/>
    <property type="gene ID" value="ASIM_0001207201"/>
</dbReference>
<dbReference type="InterPro" id="IPR032675">
    <property type="entry name" value="LRR_dom_sf"/>
</dbReference>
<name>A0A0M3JV33_ANISI</name>
<dbReference type="SUPFAM" id="SSF54236">
    <property type="entry name" value="Ubiquitin-like"/>
    <property type="match status" value="1"/>
</dbReference>
<organism evidence="3">
    <name type="scientific">Anisakis simplex</name>
    <name type="common">Herring worm</name>
    <dbReference type="NCBI Taxonomy" id="6269"/>
    <lineage>
        <taxon>Eukaryota</taxon>
        <taxon>Metazoa</taxon>
        <taxon>Ecdysozoa</taxon>
        <taxon>Nematoda</taxon>
        <taxon>Chromadorea</taxon>
        <taxon>Rhabditida</taxon>
        <taxon>Spirurina</taxon>
        <taxon>Ascaridomorpha</taxon>
        <taxon>Ascaridoidea</taxon>
        <taxon>Anisakidae</taxon>
        <taxon>Anisakis</taxon>
        <taxon>Anisakis simplex complex</taxon>
    </lineage>
</organism>
<protein>
    <submittedName>
        <fullName evidence="3">Tubulin-specific chaperone cofactor E-like protein (inferred by orthology to a human protein)</fullName>
    </submittedName>
</protein>
<evidence type="ECO:0000313" key="2">
    <source>
        <dbReference type="Proteomes" id="UP000267096"/>
    </source>
</evidence>
<gene>
    <name evidence="1" type="ORF">ASIM_LOCUS11538</name>
</gene>
<dbReference type="InterPro" id="IPR029071">
    <property type="entry name" value="Ubiquitin-like_domsf"/>
</dbReference>
<evidence type="ECO:0000313" key="1">
    <source>
        <dbReference type="EMBL" id="VDK45297.1"/>
    </source>
</evidence>
<dbReference type="AlphaFoldDB" id="A0A0M3JV33"/>
<keyword evidence="2" id="KW-1185">Reference proteome</keyword>
<dbReference type="OrthoDB" id="5855206at2759"/>
<dbReference type="SUPFAM" id="SSF52058">
    <property type="entry name" value="L domain-like"/>
    <property type="match status" value="1"/>
</dbReference>
<dbReference type="Gene3D" id="3.80.10.10">
    <property type="entry name" value="Ribonuclease Inhibitor"/>
    <property type="match status" value="2"/>
</dbReference>
<reference evidence="1 2" key="2">
    <citation type="submission" date="2018-11" db="EMBL/GenBank/DDBJ databases">
        <authorList>
            <consortium name="Pathogen Informatics"/>
        </authorList>
    </citation>
    <scope>NUCLEOTIDE SEQUENCE [LARGE SCALE GENOMIC DNA]</scope>
</reference>
<accession>A0A0M3JV33</accession>
<reference evidence="3" key="1">
    <citation type="submission" date="2017-02" db="UniProtKB">
        <authorList>
            <consortium name="WormBaseParasite"/>
        </authorList>
    </citation>
    <scope>IDENTIFICATION</scope>
</reference>
<evidence type="ECO:0000313" key="3">
    <source>
        <dbReference type="WBParaSite" id="ASIM_0001207201-mRNA-1"/>
    </source>
</evidence>